<evidence type="ECO:0000256" key="3">
    <source>
        <dbReference type="ARBA" id="ARBA00022801"/>
    </source>
</evidence>
<name>A0A9X0WI46_9GAMM</name>
<reference evidence="15 16" key="1">
    <citation type="journal article" date="2020" name="Microorganisms">
        <title>Osmotic Adaptation and Compatible Solute Biosynthesis of Phototrophic Bacteria as Revealed from Genome Analyses.</title>
        <authorList>
            <person name="Imhoff J.F."/>
            <person name="Rahn T."/>
            <person name="Kunzel S."/>
            <person name="Keller A."/>
            <person name="Neulinger S.C."/>
        </authorList>
    </citation>
    <scope>NUCLEOTIDE SEQUENCE [LARGE SCALE GENOMIC DNA]</scope>
    <source>
        <strain evidence="15 16">DSM 21303</strain>
    </source>
</reference>
<dbReference type="SUPFAM" id="SSF52540">
    <property type="entry name" value="P-loop containing nucleoside triphosphate hydrolases"/>
    <property type="match status" value="1"/>
</dbReference>
<dbReference type="GO" id="GO:0005524">
    <property type="term" value="F:ATP binding"/>
    <property type="evidence" value="ECO:0007669"/>
    <property type="project" value="UniProtKB-UniRule"/>
</dbReference>
<dbReference type="Pfam" id="PF00580">
    <property type="entry name" value="UvrD-helicase"/>
    <property type="match status" value="1"/>
</dbReference>
<keyword evidence="6" id="KW-0238">DNA-binding</keyword>
<dbReference type="PANTHER" id="PTHR11070:SF2">
    <property type="entry name" value="ATP-DEPENDENT DNA HELICASE SRS2"/>
    <property type="match status" value="1"/>
</dbReference>
<evidence type="ECO:0000256" key="4">
    <source>
        <dbReference type="ARBA" id="ARBA00022806"/>
    </source>
</evidence>
<dbReference type="AlphaFoldDB" id="A0A9X0WI46"/>
<dbReference type="EC" id="5.6.2.4" evidence="9"/>
<dbReference type="Gene3D" id="1.10.10.160">
    <property type="match status" value="1"/>
</dbReference>
<dbReference type="CDD" id="cd18807">
    <property type="entry name" value="SF1_C_UvrD"/>
    <property type="match status" value="1"/>
</dbReference>
<feature type="domain" description="UvrD-like helicase C-terminal" evidence="14">
    <location>
        <begin position="287"/>
        <end position="565"/>
    </location>
</feature>
<evidence type="ECO:0000313" key="15">
    <source>
        <dbReference type="EMBL" id="MBK1644970.1"/>
    </source>
</evidence>
<dbReference type="NCBIfam" id="NF008743">
    <property type="entry name" value="PRK11773.1"/>
    <property type="match status" value="1"/>
</dbReference>
<dbReference type="GO" id="GO:0043138">
    <property type="term" value="F:3'-5' DNA helicase activity"/>
    <property type="evidence" value="ECO:0007669"/>
    <property type="project" value="UniProtKB-EC"/>
</dbReference>
<feature type="domain" description="UvrD-like helicase ATP-binding" evidence="13">
    <location>
        <begin position="8"/>
        <end position="286"/>
    </location>
</feature>
<dbReference type="GO" id="GO:0016787">
    <property type="term" value="F:hydrolase activity"/>
    <property type="evidence" value="ECO:0007669"/>
    <property type="project" value="UniProtKB-UniRule"/>
</dbReference>
<keyword evidence="4 12" id="KW-0347">Helicase</keyword>
<dbReference type="Gene3D" id="3.40.50.300">
    <property type="entry name" value="P-loop containing nucleotide triphosphate hydrolases"/>
    <property type="match status" value="2"/>
</dbReference>
<dbReference type="PROSITE" id="PS51198">
    <property type="entry name" value="UVRD_HELICASE_ATP_BIND"/>
    <property type="match status" value="1"/>
</dbReference>
<dbReference type="GO" id="GO:0003677">
    <property type="term" value="F:DNA binding"/>
    <property type="evidence" value="ECO:0007669"/>
    <property type="project" value="UniProtKB-KW"/>
</dbReference>
<evidence type="ECO:0000259" key="14">
    <source>
        <dbReference type="PROSITE" id="PS51217"/>
    </source>
</evidence>
<dbReference type="InterPro" id="IPR014016">
    <property type="entry name" value="UvrD-like_ATP-bd"/>
</dbReference>
<dbReference type="EMBL" id="NRSD01000009">
    <property type="protein sequence ID" value="MBK1644970.1"/>
    <property type="molecule type" value="Genomic_DNA"/>
</dbReference>
<dbReference type="GO" id="GO:0005829">
    <property type="term" value="C:cytosol"/>
    <property type="evidence" value="ECO:0007669"/>
    <property type="project" value="TreeGrafter"/>
</dbReference>
<dbReference type="InterPro" id="IPR013986">
    <property type="entry name" value="DExx_box_DNA_helicase_dom_sf"/>
</dbReference>
<dbReference type="Gene3D" id="1.10.486.10">
    <property type="entry name" value="PCRA, domain 4"/>
    <property type="match status" value="1"/>
</dbReference>
<evidence type="ECO:0000313" key="16">
    <source>
        <dbReference type="Proteomes" id="UP001138802"/>
    </source>
</evidence>
<dbReference type="Pfam" id="PF21196">
    <property type="entry name" value="PcrA_UvrD_tudor"/>
    <property type="match status" value="1"/>
</dbReference>
<proteinExistence type="inferred from homology"/>
<evidence type="ECO:0000256" key="1">
    <source>
        <dbReference type="ARBA" id="ARBA00009922"/>
    </source>
</evidence>
<dbReference type="FunFam" id="1.10.10.160:FF:000001">
    <property type="entry name" value="ATP-dependent DNA helicase"/>
    <property type="match status" value="1"/>
</dbReference>
<keyword evidence="3 12" id="KW-0378">Hydrolase</keyword>
<dbReference type="GO" id="GO:0009314">
    <property type="term" value="P:response to radiation"/>
    <property type="evidence" value="ECO:0007669"/>
    <property type="project" value="UniProtKB-ARBA"/>
</dbReference>
<evidence type="ECO:0000256" key="6">
    <source>
        <dbReference type="ARBA" id="ARBA00023125"/>
    </source>
</evidence>
<evidence type="ECO:0000256" key="8">
    <source>
        <dbReference type="ARBA" id="ARBA00034617"/>
    </source>
</evidence>
<evidence type="ECO:0000256" key="9">
    <source>
        <dbReference type="ARBA" id="ARBA00034808"/>
    </source>
</evidence>
<comment type="catalytic activity">
    <reaction evidence="11">
        <text>ATP + H2O = ADP + phosphate + H(+)</text>
        <dbReference type="Rhea" id="RHEA:13065"/>
        <dbReference type="ChEBI" id="CHEBI:15377"/>
        <dbReference type="ChEBI" id="CHEBI:15378"/>
        <dbReference type="ChEBI" id="CHEBI:30616"/>
        <dbReference type="ChEBI" id="CHEBI:43474"/>
        <dbReference type="ChEBI" id="CHEBI:456216"/>
        <dbReference type="EC" id="5.6.2.4"/>
    </reaction>
</comment>
<dbReference type="InterPro" id="IPR027417">
    <property type="entry name" value="P-loop_NTPase"/>
</dbReference>
<gene>
    <name evidence="15" type="ORF">CKO25_09970</name>
</gene>
<dbReference type="Proteomes" id="UP001138802">
    <property type="component" value="Unassembled WGS sequence"/>
</dbReference>
<organism evidence="15 16">
    <name type="scientific">Thiocapsa imhoffii</name>
    <dbReference type="NCBI Taxonomy" id="382777"/>
    <lineage>
        <taxon>Bacteria</taxon>
        <taxon>Pseudomonadati</taxon>
        <taxon>Pseudomonadota</taxon>
        <taxon>Gammaproteobacteria</taxon>
        <taxon>Chromatiales</taxon>
        <taxon>Chromatiaceae</taxon>
        <taxon>Thiocapsa</taxon>
    </lineage>
</organism>
<evidence type="ECO:0000259" key="13">
    <source>
        <dbReference type="PROSITE" id="PS51198"/>
    </source>
</evidence>
<comment type="catalytic activity">
    <reaction evidence="8">
        <text>Couples ATP hydrolysis with the unwinding of duplex DNA by translocating in the 3'-5' direction.</text>
        <dbReference type="EC" id="5.6.2.4"/>
    </reaction>
</comment>
<keyword evidence="7" id="KW-0413">Isomerase</keyword>
<comment type="similarity">
    <text evidence="1">Belongs to the helicase family. UvrD subfamily.</text>
</comment>
<dbReference type="CDD" id="cd17932">
    <property type="entry name" value="DEXQc_UvrD"/>
    <property type="match status" value="1"/>
</dbReference>
<protein>
    <recommendedName>
        <fullName evidence="9">DNA 3'-5' helicase</fullName>
        <ecNumber evidence="9">5.6.2.4</ecNumber>
    </recommendedName>
    <alternativeName>
        <fullName evidence="10">DNA 3'-5' helicase II</fullName>
    </alternativeName>
</protein>
<accession>A0A9X0WI46</accession>
<evidence type="ECO:0000256" key="11">
    <source>
        <dbReference type="ARBA" id="ARBA00048988"/>
    </source>
</evidence>
<evidence type="ECO:0000256" key="7">
    <source>
        <dbReference type="ARBA" id="ARBA00023235"/>
    </source>
</evidence>
<comment type="caution">
    <text evidence="15">The sequence shown here is derived from an EMBL/GenBank/DDBJ whole genome shotgun (WGS) entry which is preliminary data.</text>
</comment>
<keyword evidence="16" id="KW-1185">Reference proteome</keyword>
<evidence type="ECO:0000256" key="10">
    <source>
        <dbReference type="ARBA" id="ARBA00034923"/>
    </source>
</evidence>
<dbReference type="GO" id="GO:0000725">
    <property type="term" value="P:recombinational repair"/>
    <property type="evidence" value="ECO:0007669"/>
    <property type="project" value="TreeGrafter"/>
</dbReference>
<feature type="binding site" evidence="12">
    <location>
        <begin position="29"/>
        <end position="36"/>
    </location>
    <ligand>
        <name>ATP</name>
        <dbReference type="ChEBI" id="CHEBI:30616"/>
    </ligand>
</feature>
<dbReference type="RefSeq" id="WP_200387783.1">
    <property type="nucleotide sequence ID" value="NZ_NRSD01000009.1"/>
</dbReference>
<dbReference type="PANTHER" id="PTHR11070">
    <property type="entry name" value="UVRD / RECB / PCRA DNA HELICASE FAMILY MEMBER"/>
    <property type="match status" value="1"/>
</dbReference>
<evidence type="ECO:0000256" key="12">
    <source>
        <dbReference type="PROSITE-ProRule" id="PRU00560"/>
    </source>
</evidence>
<keyword evidence="2 12" id="KW-0547">Nucleotide-binding</keyword>
<dbReference type="InterPro" id="IPR000212">
    <property type="entry name" value="DNA_helicase_UvrD/REP"/>
</dbReference>
<dbReference type="PROSITE" id="PS51217">
    <property type="entry name" value="UVRD_HELICASE_CTER"/>
    <property type="match status" value="1"/>
</dbReference>
<dbReference type="Pfam" id="PF13361">
    <property type="entry name" value="UvrD_C"/>
    <property type="match status" value="1"/>
</dbReference>
<dbReference type="GO" id="GO:0033202">
    <property type="term" value="C:DNA helicase complex"/>
    <property type="evidence" value="ECO:0007669"/>
    <property type="project" value="TreeGrafter"/>
</dbReference>
<sequence>MDVSTLLDSLNDAQRAAVASTDANLLVLAGAGSGKTRVLVHRIAWLVQVEQVPNHAILAVTFTNKAAREMRARIETMLGASVAGMWVGTFHGLAHRFLRAHWQDAGLPQHFQILDADEQFRLIKRVLKALQLDEARWPPRQIQGFINHQKDDGLRPHHLDGQGDYGLDTMIGIYRQYEEERTRSGLLDFADLLLSTLELLRERTDILAHYQRRFTQILVDEFQDTNAIQYAWLRLLSGRNDNLFAVGDDDQSIYGWRGARVENIQSFQRDYPNTQVVRLEQNYRSSGNILAAANALIAHNPSRLGKTLWTQDVEGEPIRRYTAFNEVDEARFVVDRIRHLIADEGHRRSDCAILYRTTAQSRLFEEALLHAQIPYRIYGGLRFFERAEIRDALAYLRLILNQDDDAAFERAVNTPNRGIGSRTLDLVRQQALTARVSLWQAAQELANKAALGPRATHAVQGFLEFVASQRDTRQACALPEFVRILLEQAQLADFYAKSKDGKGQDRIENLEQFVDTAARFDEDHHPDEGDVLTAFLAHAALESGDTRDDTDVEGVQLMTLHSAKGLEFPIVFLVGVEEGLFPHSLSAEDPARLEEERRLCYVGMTRAMQQLYLTHAESRRLYGREDRAMPSRFLREIPKELIEDLRARGPARRASAHATSSSQADTAAFRLGQQVIHPTFGEGVVLQSEGRGTAARIQVNFRGVGSKWLILAYARLQPID</sequence>
<evidence type="ECO:0000256" key="2">
    <source>
        <dbReference type="ARBA" id="ARBA00022741"/>
    </source>
</evidence>
<dbReference type="InterPro" id="IPR014017">
    <property type="entry name" value="DNA_helicase_UvrD-like_C"/>
</dbReference>
<keyword evidence="5 12" id="KW-0067">ATP-binding</keyword>
<evidence type="ECO:0000256" key="5">
    <source>
        <dbReference type="ARBA" id="ARBA00022840"/>
    </source>
</evidence>